<dbReference type="InterPro" id="IPR036291">
    <property type="entry name" value="NAD(P)-bd_dom_sf"/>
</dbReference>
<dbReference type="PANTHER" id="PTHR21363">
    <property type="entry name" value="PREPHENATE DEHYDROGENASE"/>
    <property type="match status" value="1"/>
</dbReference>
<sequence>MTIRSVGIVGYGAFGKLLFTLVGRFAPSVEIRVFSSHEKPDGKKFFTLEETAQSDAVVLAVPIHAFEGALKKILPHMRDGGIVVDVATVKVHTAAILKRLAGNQPFIATHPMWGPESYEKRNGDISGFRIVLAEHSLPGDVYKMLAEFLKQCGFDVVEMTPEQHDKHLAETLFLTHFIGQIVAQGGFNRTEIDTVSFGYLMDAVESVKHDEKLFKDVYTFNPYCKDVLERFEMSESKVSKLLEG</sequence>
<dbReference type="InterPro" id="IPR046826">
    <property type="entry name" value="PDH_N"/>
</dbReference>
<dbReference type="AlphaFoldDB" id="A0A1F6E5B7"/>
<dbReference type="Gene3D" id="3.40.50.720">
    <property type="entry name" value="NAD(P)-binding Rossmann-like Domain"/>
    <property type="match status" value="1"/>
</dbReference>
<dbReference type="GO" id="GO:0008977">
    <property type="term" value="F:prephenate dehydrogenase (NAD+) activity"/>
    <property type="evidence" value="ECO:0007669"/>
    <property type="project" value="InterPro"/>
</dbReference>
<evidence type="ECO:0000259" key="2">
    <source>
        <dbReference type="PROSITE" id="PS51176"/>
    </source>
</evidence>
<evidence type="ECO:0000313" key="3">
    <source>
        <dbReference type="EMBL" id="OGG68767.1"/>
    </source>
</evidence>
<evidence type="ECO:0000313" key="4">
    <source>
        <dbReference type="Proteomes" id="UP000176914"/>
    </source>
</evidence>
<dbReference type="EMBL" id="MFLL01000028">
    <property type="protein sequence ID" value="OGG68767.1"/>
    <property type="molecule type" value="Genomic_DNA"/>
</dbReference>
<dbReference type="Pfam" id="PF02153">
    <property type="entry name" value="PDH_N"/>
    <property type="match status" value="1"/>
</dbReference>
<dbReference type="PANTHER" id="PTHR21363:SF0">
    <property type="entry name" value="PREPHENATE DEHYDROGENASE [NADP(+)]"/>
    <property type="match status" value="1"/>
</dbReference>
<feature type="domain" description="Prephenate/arogenate dehydrogenase" evidence="2">
    <location>
        <begin position="4"/>
        <end position="244"/>
    </location>
</feature>
<dbReference type="Proteomes" id="UP000176914">
    <property type="component" value="Unassembled WGS sequence"/>
</dbReference>
<organism evidence="3 4">
    <name type="scientific">Candidatus Kaiserbacteria bacterium RIFCSPHIGHO2_02_FULL_55_25</name>
    <dbReference type="NCBI Taxonomy" id="1798498"/>
    <lineage>
        <taxon>Bacteria</taxon>
        <taxon>Candidatus Kaiseribacteriota</taxon>
    </lineage>
</organism>
<name>A0A1F6E5B7_9BACT</name>
<keyword evidence="1" id="KW-0560">Oxidoreductase</keyword>
<reference evidence="3 4" key="1">
    <citation type="journal article" date="2016" name="Nat. Commun.">
        <title>Thousands of microbial genomes shed light on interconnected biogeochemical processes in an aquifer system.</title>
        <authorList>
            <person name="Anantharaman K."/>
            <person name="Brown C.T."/>
            <person name="Hug L.A."/>
            <person name="Sharon I."/>
            <person name="Castelle C.J."/>
            <person name="Probst A.J."/>
            <person name="Thomas B.C."/>
            <person name="Singh A."/>
            <person name="Wilkins M.J."/>
            <person name="Karaoz U."/>
            <person name="Brodie E.L."/>
            <person name="Williams K.H."/>
            <person name="Hubbard S.S."/>
            <person name="Banfield J.F."/>
        </authorList>
    </citation>
    <scope>NUCLEOTIDE SEQUENCE [LARGE SCALE GENOMIC DNA]</scope>
</reference>
<dbReference type="GO" id="GO:0006571">
    <property type="term" value="P:tyrosine biosynthetic process"/>
    <property type="evidence" value="ECO:0007669"/>
    <property type="project" value="InterPro"/>
</dbReference>
<accession>A0A1F6E5B7</accession>
<dbReference type="GO" id="GO:0004665">
    <property type="term" value="F:prephenate dehydrogenase (NADP+) activity"/>
    <property type="evidence" value="ECO:0007669"/>
    <property type="project" value="InterPro"/>
</dbReference>
<dbReference type="GO" id="GO:0070403">
    <property type="term" value="F:NAD+ binding"/>
    <property type="evidence" value="ECO:0007669"/>
    <property type="project" value="InterPro"/>
</dbReference>
<dbReference type="SUPFAM" id="SSF51735">
    <property type="entry name" value="NAD(P)-binding Rossmann-fold domains"/>
    <property type="match status" value="1"/>
</dbReference>
<protein>
    <recommendedName>
        <fullName evidence="2">Prephenate/arogenate dehydrogenase domain-containing protein</fullName>
    </recommendedName>
</protein>
<evidence type="ECO:0000256" key="1">
    <source>
        <dbReference type="ARBA" id="ARBA00023002"/>
    </source>
</evidence>
<proteinExistence type="predicted"/>
<gene>
    <name evidence="3" type="ORF">A3C20_00985</name>
</gene>
<dbReference type="InterPro" id="IPR003099">
    <property type="entry name" value="Prephen_DH"/>
</dbReference>
<comment type="caution">
    <text evidence="3">The sequence shown here is derived from an EMBL/GenBank/DDBJ whole genome shotgun (WGS) entry which is preliminary data.</text>
</comment>
<dbReference type="InterPro" id="IPR050812">
    <property type="entry name" value="Preph/Arog_dehydrog"/>
</dbReference>
<dbReference type="PROSITE" id="PS51176">
    <property type="entry name" value="PDH_ADH"/>
    <property type="match status" value="1"/>
</dbReference>